<organism evidence="1 2">
    <name type="scientific">Heliocybe sulcata</name>
    <dbReference type="NCBI Taxonomy" id="5364"/>
    <lineage>
        <taxon>Eukaryota</taxon>
        <taxon>Fungi</taxon>
        <taxon>Dikarya</taxon>
        <taxon>Basidiomycota</taxon>
        <taxon>Agaricomycotina</taxon>
        <taxon>Agaricomycetes</taxon>
        <taxon>Gloeophyllales</taxon>
        <taxon>Gloeophyllaceae</taxon>
        <taxon>Heliocybe</taxon>
    </lineage>
</organism>
<proteinExistence type="predicted"/>
<dbReference type="InterPro" id="IPR011989">
    <property type="entry name" value="ARM-like"/>
</dbReference>
<sequence length="194" mass="21868">MEVMKRDMSMKVQELEVAFTDASSPKRQDAQARLKRLSGHRDFRSSVREAGLVTHLSDLLHHSDPAIKQSSLGALSGLAKHDDFREEIWEGLPRRRMLDLLDHPHEPETVHAAITALHSIPSADPSHRKELATKLTQLHRNPLATYYTREVVAHTLGQLQMDVKAILEKPGHESVKAHVARVVQDGQLESQTKH</sequence>
<evidence type="ECO:0008006" key="3">
    <source>
        <dbReference type="Google" id="ProtNLM"/>
    </source>
</evidence>
<evidence type="ECO:0000313" key="2">
    <source>
        <dbReference type="Proteomes" id="UP000305948"/>
    </source>
</evidence>
<dbReference type="AlphaFoldDB" id="A0A5C3N0L2"/>
<accession>A0A5C3N0L2</accession>
<keyword evidence="2" id="KW-1185">Reference proteome</keyword>
<evidence type="ECO:0000313" key="1">
    <source>
        <dbReference type="EMBL" id="TFK50827.1"/>
    </source>
</evidence>
<dbReference type="EMBL" id="ML213512">
    <property type="protein sequence ID" value="TFK50827.1"/>
    <property type="molecule type" value="Genomic_DNA"/>
</dbReference>
<gene>
    <name evidence="1" type="ORF">OE88DRAFT_1680663</name>
</gene>
<dbReference type="Proteomes" id="UP000305948">
    <property type="component" value="Unassembled WGS sequence"/>
</dbReference>
<dbReference type="Pfam" id="PF00514">
    <property type="entry name" value="Arm"/>
    <property type="match status" value="1"/>
</dbReference>
<reference evidence="1 2" key="1">
    <citation type="journal article" date="2019" name="Nat. Ecol. Evol.">
        <title>Megaphylogeny resolves global patterns of mushroom evolution.</title>
        <authorList>
            <person name="Varga T."/>
            <person name="Krizsan K."/>
            <person name="Foldi C."/>
            <person name="Dima B."/>
            <person name="Sanchez-Garcia M."/>
            <person name="Sanchez-Ramirez S."/>
            <person name="Szollosi G.J."/>
            <person name="Szarkandi J.G."/>
            <person name="Papp V."/>
            <person name="Albert L."/>
            <person name="Andreopoulos W."/>
            <person name="Angelini C."/>
            <person name="Antonin V."/>
            <person name="Barry K.W."/>
            <person name="Bougher N.L."/>
            <person name="Buchanan P."/>
            <person name="Buyck B."/>
            <person name="Bense V."/>
            <person name="Catcheside P."/>
            <person name="Chovatia M."/>
            <person name="Cooper J."/>
            <person name="Damon W."/>
            <person name="Desjardin D."/>
            <person name="Finy P."/>
            <person name="Geml J."/>
            <person name="Haridas S."/>
            <person name="Hughes K."/>
            <person name="Justo A."/>
            <person name="Karasinski D."/>
            <person name="Kautmanova I."/>
            <person name="Kiss B."/>
            <person name="Kocsube S."/>
            <person name="Kotiranta H."/>
            <person name="LaButti K.M."/>
            <person name="Lechner B.E."/>
            <person name="Liimatainen K."/>
            <person name="Lipzen A."/>
            <person name="Lukacs Z."/>
            <person name="Mihaltcheva S."/>
            <person name="Morgado L.N."/>
            <person name="Niskanen T."/>
            <person name="Noordeloos M.E."/>
            <person name="Ohm R.A."/>
            <person name="Ortiz-Santana B."/>
            <person name="Ovrebo C."/>
            <person name="Racz N."/>
            <person name="Riley R."/>
            <person name="Savchenko A."/>
            <person name="Shiryaev A."/>
            <person name="Soop K."/>
            <person name="Spirin V."/>
            <person name="Szebenyi C."/>
            <person name="Tomsovsky M."/>
            <person name="Tulloss R.E."/>
            <person name="Uehling J."/>
            <person name="Grigoriev I.V."/>
            <person name="Vagvolgyi C."/>
            <person name="Papp T."/>
            <person name="Martin F.M."/>
            <person name="Miettinen O."/>
            <person name="Hibbett D.S."/>
            <person name="Nagy L.G."/>
        </authorList>
    </citation>
    <scope>NUCLEOTIDE SEQUENCE [LARGE SCALE GENOMIC DNA]</scope>
    <source>
        <strain evidence="1 2">OMC1185</strain>
    </source>
</reference>
<protein>
    <recommendedName>
        <fullName evidence="3">ARM repeat-containing protein</fullName>
    </recommendedName>
</protein>
<dbReference type="SUPFAM" id="SSF48371">
    <property type="entry name" value="ARM repeat"/>
    <property type="match status" value="1"/>
</dbReference>
<name>A0A5C3N0L2_9AGAM</name>
<dbReference type="InterPro" id="IPR000225">
    <property type="entry name" value="Armadillo"/>
</dbReference>
<dbReference type="InterPro" id="IPR016024">
    <property type="entry name" value="ARM-type_fold"/>
</dbReference>
<dbReference type="Gene3D" id="1.25.10.10">
    <property type="entry name" value="Leucine-rich Repeat Variant"/>
    <property type="match status" value="1"/>
</dbReference>